<dbReference type="SUPFAM" id="SSF81383">
    <property type="entry name" value="F-box domain"/>
    <property type="match status" value="2"/>
</dbReference>
<dbReference type="Pfam" id="PF23074">
    <property type="entry name" value="PH_FT_N"/>
    <property type="match status" value="1"/>
</dbReference>
<comment type="caution">
    <text evidence="3">The sequence shown here is derived from an EMBL/GenBank/DDBJ whole genome shotgun (WGS) entry which is preliminary data.</text>
</comment>
<dbReference type="InterPro" id="IPR057082">
    <property type="entry name" value="PH_C"/>
</dbReference>
<feature type="compositionally biased region" description="Polar residues" evidence="1">
    <location>
        <begin position="705"/>
        <end position="717"/>
    </location>
</feature>
<dbReference type="Pfam" id="PF00646">
    <property type="entry name" value="F-box"/>
    <property type="match status" value="2"/>
</dbReference>
<organism evidence="3 4">
    <name type="scientific">Zasmidium cellare</name>
    <name type="common">Wine cellar mold</name>
    <name type="synonym">Racodium cellare</name>
    <dbReference type="NCBI Taxonomy" id="395010"/>
    <lineage>
        <taxon>Eukaryota</taxon>
        <taxon>Fungi</taxon>
        <taxon>Dikarya</taxon>
        <taxon>Ascomycota</taxon>
        <taxon>Pezizomycotina</taxon>
        <taxon>Dothideomycetes</taxon>
        <taxon>Dothideomycetidae</taxon>
        <taxon>Mycosphaerellales</taxon>
        <taxon>Mycosphaerellaceae</taxon>
        <taxon>Zasmidium</taxon>
    </lineage>
</organism>
<dbReference type="InterPro" id="IPR057081">
    <property type="entry name" value="PH_N"/>
</dbReference>
<dbReference type="SMART" id="SM00256">
    <property type="entry name" value="FBOX"/>
    <property type="match status" value="2"/>
</dbReference>
<dbReference type="Pfam" id="PF23076">
    <property type="entry name" value="PH_FT_C"/>
    <property type="match status" value="1"/>
</dbReference>
<feature type="region of interest" description="Disordered" evidence="1">
    <location>
        <begin position="162"/>
        <end position="244"/>
    </location>
</feature>
<feature type="compositionally biased region" description="Low complexity" evidence="1">
    <location>
        <begin position="224"/>
        <end position="243"/>
    </location>
</feature>
<sequence>MAGLDNREPSLIRFAEESEDAADGLYRFRESLPRSATRITAIVSELFAISSALRAIHNEEGTRQYGPSFYRIQEDLGLVFRSLRMTLDELFGMSARARERPDQMVWEDLNYRFEEVEKFGLLERLEWYRDFLNAQHEILEGGRSHGLGELRQDLKDVLQAQQAALRRQSRTPISGASTPRPRPRRTSRPAPYPISPTVSSSDHDSWERERPPNLGPAPEPPISPIFSSGSSQTMSSSQTSYSSETYIPTTGPLVHWSENIFDGRHPTTPYRQPFQLMERSVCHGDADPLCLQHLVRTGFQRALQLSFDEERFWVRLYWRPTDFRARILIMTTDVHGQQLHFCQPLTDLKIIRKGSTLQLCRFRGDGQYRLWARLNFIFHERMVLFYSTFTAMKRQDQRGVATRGLVDSLELTRDDAEVELFAGEMRHMEMFHVLRLFLDNASGTVRLEASARRGSKKDVPIWTAFVTKYAYDPDWAHFEGNGVVSLIAMRPPPYVFILRYEPPRNTLGAYVLPFTSDEDARMFMETWSPTTNPPVTNVLALPELVHEILDYLPFQDLFTASRACGGFKDTINNTRTLREKLACESVLVTRFHRNRKALFKNIYRSSLIALDASGHEIIDKWLLCPLLSRTQGHRPHESARAGPGTADDKPQSGNLEVSLYFSAEQYFADPATWRSVYLTSPPPSQAIVTFNFDLHLPSRGRMTLTTTTKPNSRTMASTVPPPTINPSEEVPIQKMPVETLEMTLDLLPFPDLVACMKACRQFRDAIAASKLLSRTLECEEIVTQEREGCGHGEAAASSDEPYRCTRCTTGRQFPTALPPSTDATTRKLCPLLSNATVEDQQTLSLFRSLAAGKPISDDIHFSAAEYFQDVRTWAPVYLTSPPVHAARLRLKFKLVCCDKHQEFRTQNILPTSTVVETGSGLTLGHLVRSTMEAMGLSPDIQVAASSSPETLPRKLFSIYPTERVKQEWSPEMLARLGPLRVELSEQCWVQPMTPCEHLRAERISQELKNRNARLATHFWQNMACMLAYGQRCPTGPFD</sequence>
<feature type="compositionally biased region" description="Basic and acidic residues" evidence="1">
    <location>
        <begin position="201"/>
        <end position="211"/>
    </location>
</feature>
<gene>
    <name evidence="3" type="ORF">PRZ48_014933</name>
</gene>
<dbReference type="PROSITE" id="PS50181">
    <property type="entry name" value="FBOX"/>
    <property type="match status" value="1"/>
</dbReference>
<accession>A0ABR0DXM2</accession>
<evidence type="ECO:0000256" key="1">
    <source>
        <dbReference type="SAM" id="MobiDB-lite"/>
    </source>
</evidence>
<name>A0ABR0DXM2_ZASCE</name>
<evidence type="ECO:0000259" key="2">
    <source>
        <dbReference type="PROSITE" id="PS50181"/>
    </source>
</evidence>
<feature type="region of interest" description="Disordered" evidence="1">
    <location>
        <begin position="705"/>
        <end position="729"/>
    </location>
</feature>
<dbReference type="InterPro" id="IPR001810">
    <property type="entry name" value="F-box_dom"/>
</dbReference>
<feature type="compositionally biased region" description="Pro residues" evidence="1">
    <location>
        <begin position="213"/>
        <end position="223"/>
    </location>
</feature>
<dbReference type="EMBL" id="JAXOVC010000015">
    <property type="protein sequence ID" value="KAK4493748.1"/>
    <property type="molecule type" value="Genomic_DNA"/>
</dbReference>
<proteinExistence type="predicted"/>
<dbReference type="CDD" id="cd09917">
    <property type="entry name" value="F-box_SF"/>
    <property type="match status" value="1"/>
</dbReference>
<evidence type="ECO:0000313" key="3">
    <source>
        <dbReference type="EMBL" id="KAK4493748.1"/>
    </source>
</evidence>
<reference evidence="3 4" key="1">
    <citation type="journal article" date="2023" name="G3 (Bethesda)">
        <title>A chromosome-level genome assembly of Zasmidium syzygii isolated from banana leaves.</title>
        <authorList>
            <person name="van Westerhoven A.C."/>
            <person name="Mehrabi R."/>
            <person name="Talebi R."/>
            <person name="Steentjes M.B.F."/>
            <person name="Corcolon B."/>
            <person name="Chong P.A."/>
            <person name="Kema G.H.J."/>
            <person name="Seidl M.F."/>
        </authorList>
    </citation>
    <scope>NUCLEOTIDE SEQUENCE [LARGE SCALE GENOMIC DNA]</scope>
    <source>
        <strain evidence="3 4">P124</strain>
    </source>
</reference>
<protein>
    <recommendedName>
        <fullName evidence="2">F-box domain-containing protein</fullName>
    </recommendedName>
</protein>
<keyword evidence="4" id="KW-1185">Reference proteome</keyword>
<dbReference type="Proteomes" id="UP001305779">
    <property type="component" value="Unassembled WGS sequence"/>
</dbReference>
<evidence type="ECO:0000313" key="4">
    <source>
        <dbReference type="Proteomes" id="UP001305779"/>
    </source>
</evidence>
<feature type="domain" description="F-box" evidence="2">
    <location>
        <begin position="729"/>
        <end position="775"/>
    </location>
</feature>
<dbReference type="InterPro" id="IPR036047">
    <property type="entry name" value="F-box-like_dom_sf"/>
</dbReference>